<feature type="compositionally biased region" description="Basic residues" evidence="1">
    <location>
        <begin position="32"/>
        <end position="42"/>
    </location>
</feature>
<name>A0A084QZQ7_STAC4</name>
<gene>
    <name evidence="3" type="ORF">S40285_04622</name>
</gene>
<dbReference type="InterPro" id="IPR029526">
    <property type="entry name" value="PGBD"/>
</dbReference>
<sequence length="357" mass="39357">MADKGSKSQQQSHRGPARPDDAAAAIKAIPKGPRRGQQRRARGQPQAAATAAAATAAAAAVEAADDIEAADEGGVDLDITLYNSRPEQTADSTYRPNIEPTDAIGSHFEPFNVPERPFQVQELPETPLKLFRHFLPIWLVAKWVRYTNDDPAAVDPIDPALGMPALYNKVNEWANVIMEAALNIISVSSIIGIDEAMQGFQGKSSQIVMIKMKPMPIGLKIWVLAVQEYILQWIWHRPGSKYGPIGIEGCQGLKVKTLDGSSDKPPPLNPTQAAVVALVNRLSKDIYHVFLDNIFSSPDLFNALRQLGIWATGTCCMNCGIYRQIVKLKEDDRKGQRMWPRGRLESWPTPDNKEMPC</sequence>
<reference evidence="3 4" key="1">
    <citation type="journal article" date="2014" name="BMC Genomics">
        <title>Comparative genome sequencing reveals chemotype-specific gene clusters in the toxigenic black mold Stachybotrys.</title>
        <authorList>
            <person name="Semeiks J."/>
            <person name="Borek D."/>
            <person name="Otwinowski Z."/>
            <person name="Grishin N.V."/>
        </authorList>
    </citation>
    <scope>NUCLEOTIDE SEQUENCE [LARGE SCALE GENOMIC DNA]</scope>
    <source>
        <strain evidence="3 4">IBT 40285</strain>
    </source>
</reference>
<dbReference type="PANTHER" id="PTHR46599:SF3">
    <property type="entry name" value="PIGGYBAC TRANSPOSABLE ELEMENT-DERIVED PROTEIN 4"/>
    <property type="match status" value="1"/>
</dbReference>
<dbReference type="AlphaFoldDB" id="A0A084QZQ7"/>
<dbReference type="Pfam" id="PF13843">
    <property type="entry name" value="DDE_Tnp_1_7"/>
    <property type="match status" value="1"/>
</dbReference>
<evidence type="ECO:0000313" key="3">
    <source>
        <dbReference type="EMBL" id="KFA69442.1"/>
    </source>
</evidence>
<feature type="compositionally biased region" description="Low complexity" evidence="1">
    <location>
        <begin position="22"/>
        <end position="31"/>
    </location>
</feature>
<keyword evidence="4" id="KW-1185">Reference proteome</keyword>
<evidence type="ECO:0000313" key="4">
    <source>
        <dbReference type="Proteomes" id="UP000028524"/>
    </source>
</evidence>
<dbReference type="EMBL" id="KL659480">
    <property type="protein sequence ID" value="KFA69442.1"/>
    <property type="molecule type" value="Genomic_DNA"/>
</dbReference>
<feature type="domain" description="PiggyBac transposable element-derived protein" evidence="2">
    <location>
        <begin position="169"/>
        <end position="314"/>
    </location>
</feature>
<dbReference type="OMA" id="RDFHITH"/>
<evidence type="ECO:0000256" key="1">
    <source>
        <dbReference type="SAM" id="MobiDB-lite"/>
    </source>
</evidence>
<dbReference type="HOGENOM" id="CLU_022617_3_0_1"/>
<feature type="region of interest" description="Disordered" evidence="1">
    <location>
        <begin position="337"/>
        <end position="357"/>
    </location>
</feature>
<organism evidence="3 4">
    <name type="scientific">Stachybotrys chlorohalonatus (strain IBT 40285)</name>
    <dbReference type="NCBI Taxonomy" id="1283841"/>
    <lineage>
        <taxon>Eukaryota</taxon>
        <taxon>Fungi</taxon>
        <taxon>Dikarya</taxon>
        <taxon>Ascomycota</taxon>
        <taxon>Pezizomycotina</taxon>
        <taxon>Sordariomycetes</taxon>
        <taxon>Hypocreomycetidae</taxon>
        <taxon>Hypocreales</taxon>
        <taxon>Stachybotryaceae</taxon>
        <taxon>Stachybotrys</taxon>
    </lineage>
</organism>
<dbReference type="PANTHER" id="PTHR46599">
    <property type="entry name" value="PIGGYBAC TRANSPOSABLE ELEMENT-DERIVED PROTEIN 4"/>
    <property type="match status" value="1"/>
</dbReference>
<accession>A0A084QZQ7</accession>
<dbReference type="Proteomes" id="UP000028524">
    <property type="component" value="Unassembled WGS sequence"/>
</dbReference>
<evidence type="ECO:0000259" key="2">
    <source>
        <dbReference type="Pfam" id="PF13843"/>
    </source>
</evidence>
<dbReference type="OrthoDB" id="5149157at2759"/>
<protein>
    <recommendedName>
        <fullName evidence="2">PiggyBac transposable element-derived protein domain-containing protein</fullName>
    </recommendedName>
</protein>
<proteinExistence type="predicted"/>
<feature type="region of interest" description="Disordered" evidence="1">
    <location>
        <begin position="1"/>
        <end position="49"/>
    </location>
</feature>
<dbReference type="InParanoid" id="A0A084QZQ7"/>